<dbReference type="InterPro" id="IPR003410">
    <property type="entry name" value="HYR_dom"/>
</dbReference>
<sequence>MARAATLLLVLCAAGPAAASRSPSALLAGYGSAGRSLLQDQTSCCALVDATATGGTMTCGPSGLLLTAPSVQFAPIAASISVTGKSGNTAAMTTTALYPQTCSSRFGAATWGMCTLLLSLKVDATCDPTPPVFDPALEDISVDATSAAGAVVTYAPTANDDGAPVTVTCDPASGSQFVIGTTPVTCTAGVTTGTFNVIVAVAAPAFAANAPTTPFEANTNTPYVGANLSGLYTPSASDPVDGDLSASIETFLVSNDEQISLSGVDAYIFPLGSTQIKNTVTNSFGVSSEEFVTIVVVGTTKPVVTVATPLQILVTQPRSAPPKTVNYADKCTATGVATPITITYSPPSGSRTGTTFPVGQTTTVTCTATDAAGNTATGTFTVRVRRPPGQEDGRK</sequence>
<dbReference type="Pfam" id="PF02494">
    <property type="entry name" value="HYR"/>
    <property type="match status" value="1"/>
</dbReference>
<dbReference type="PANTHER" id="PTHR24273:SF32">
    <property type="entry name" value="HYALIN"/>
    <property type="match status" value="1"/>
</dbReference>
<dbReference type="EMBL" id="BDRX01000025">
    <property type="protein sequence ID" value="GBF91631.1"/>
    <property type="molecule type" value="Genomic_DNA"/>
</dbReference>
<feature type="signal peptide" evidence="2">
    <location>
        <begin position="1"/>
        <end position="19"/>
    </location>
</feature>
<dbReference type="Proteomes" id="UP000247498">
    <property type="component" value="Unassembled WGS sequence"/>
</dbReference>
<dbReference type="AlphaFoldDB" id="A0A2V0NVI0"/>
<gene>
    <name evidence="4" type="ORF">Rsub_04371</name>
</gene>
<feature type="domain" description="HYR" evidence="3">
    <location>
        <begin position="297"/>
        <end position="386"/>
    </location>
</feature>
<keyword evidence="5" id="KW-1185">Reference proteome</keyword>
<proteinExistence type="predicted"/>
<feature type="chain" id="PRO_5015954885" description="HYR domain-containing protein" evidence="2">
    <location>
        <begin position="20"/>
        <end position="395"/>
    </location>
</feature>
<protein>
    <recommendedName>
        <fullName evidence="3">HYR domain-containing protein</fullName>
    </recommendedName>
</protein>
<evidence type="ECO:0000259" key="3">
    <source>
        <dbReference type="PROSITE" id="PS50825"/>
    </source>
</evidence>
<organism evidence="4 5">
    <name type="scientific">Raphidocelis subcapitata</name>
    <dbReference type="NCBI Taxonomy" id="307507"/>
    <lineage>
        <taxon>Eukaryota</taxon>
        <taxon>Viridiplantae</taxon>
        <taxon>Chlorophyta</taxon>
        <taxon>core chlorophytes</taxon>
        <taxon>Chlorophyceae</taxon>
        <taxon>CS clade</taxon>
        <taxon>Sphaeropleales</taxon>
        <taxon>Selenastraceae</taxon>
        <taxon>Raphidocelis</taxon>
    </lineage>
</organism>
<reference evidence="4 5" key="1">
    <citation type="journal article" date="2018" name="Sci. Rep.">
        <title>Raphidocelis subcapitata (=Pseudokirchneriella subcapitata) provides an insight into genome evolution and environmental adaptations in the Sphaeropleales.</title>
        <authorList>
            <person name="Suzuki S."/>
            <person name="Yamaguchi H."/>
            <person name="Nakajima N."/>
            <person name="Kawachi M."/>
        </authorList>
    </citation>
    <scope>NUCLEOTIDE SEQUENCE [LARGE SCALE GENOMIC DNA]</scope>
    <source>
        <strain evidence="4 5">NIES-35</strain>
    </source>
</reference>
<comment type="caution">
    <text evidence="4">The sequence shown here is derived from an EMBL/GenBank/DDBJ whole genome shotgun (WGS) entry which is preliminary data.</text>
</comment>
<accession>A0A2V0NVI0</accession>
<evidence type="ECO:0000313" key="4">
    <source>
        <dbReference type="EMBL" id="GBF91631.1"/>
    </source>
</evidence>
<dbReference type="PANTHER" id="PTHR24273">
    <property type="entry name" value="FI04643P-RELATED"/>
    <property type="match status" value="1"/>
</dbReference>
<evidence type="ECO:0000256" key="2">
    <source>
        <dbReference type="SAM" id="SignalP"/>
    </source>
</evidence>
<dbReference type="InParanoid" id="A0A2V0NVI0"/>
<evidence type="ECO:0000313" key="5">
    <source>
        <dbReference type="Proteomes" id="UP000247498"/>
    </source>
</evidence>
<dbReference type="PROSITE" id="PS50825">
    <property type="entry name" value="HYR"/>
    <property type="match status" value="1"/>
</dbReference>
<dbReference type="OrthoDB" id="6515930at2759"/>
<name>A0A2V0NVI0_9CHLO</name>
<keyword evidence="1" id="KW-0677">Repeat</keyword>
<evidence type="ECO:0000256" key="1">
    <source>
        <dbReference type="ARBA" id="ARBA00022737"/>
    </source>
</evidence>
<keyword evidence="2" id="KW-0732">Signal</keyword>